<keyword evidence="2" id="KW-1185">Reference proteome</keyword>
<dbReference type="SFLD" id="SFLDS00003">
    <property type="entry name" value="Haloacid_Dehalogenase"/>
    <property type="match status" value="1"/>
</dbReference>
<sequence>MMHSNIRHIIFDLGDVILNIDIPRTVHAFSLLTGRSDEELFLLFRENELFRRFETGSLSAPGFRNLVREVLEMPQLQDDQIDTAWNALLLDIPPARVTLLQQLATRYELYLLSNTSSIHIDKVNLILKESSGVPQLHDLFKKVFLSYEMGIMKPDPVIYEMVLEQAGIEAQHTLFLDDNHDNIIAANRLGIQTIHVQKPPTILEYLVPYA</sequence>
<dbReference type="Gene3D" id="3.40.50.1000">
    <property type="entry name" value="HAD superfamily/HAD-like"/>
    <property type="match status" value="1"/>
</dbReference>
<dbReference type="RefSeq" id="WP_345026910.1">
    <property type="nucleotide sequence ID" value="NZ_BAABEY010000011.1"/>
</dbReference>
<name>A0ABP8LQZ2_9BACT</name>
<dbReference type="Gene3D" id="1.10.150.240">
    <property type="entry name" value="Putative phosphatase, domain 2"/>
    <property type="match status" value="1"/>
</dbReference>
<evidence type="ECO:0000313" key="1">
    <source>
        <dbReference type="EMBL" id="GAA4434424.1"/>
    </source>
</evidence>
<gene>
    <name evidence="1" type="ORF">GCM10023091_09350</name>
</gene>
<dbReference type="Pfam" id="PF00702">
    <property type="entry name" value="Hydrolase"/>
    <property type="match status" value="1"/>
</dbReference>
<evidence type="ECO:0000313" key="2">
    <source>
        <dbReference type="Proteomes" id="UP001501508"/>
    </source>
</evidence>
<dbReference type="InterPro" id="IPR036412">
    <property type="entry name" value="HAD-like_sf"/>
</dbReference>
<dbReference type="InterPro" id="IPR006439">
    <property type="entry name" value="HAD-SF_hydro_IA"/>
</dbReference>
<dbReference type="InterPro" id="IPR023214">
    <property type="entry name" value="HAD_sf"/>
</dbReference>
<dbReference type="EMBL" id="BAABEY010000011">
    <property type="protein sequence ID" value="GAA4434424.1"/>
    <property type="molecule type" value="Genomic_DNA"/>
</dbReference>
<dbReference type="CDD" id="cd02603">
    <property type="entry name" value="HAD_sEH-N_like"/>
    <property type="match status" value="1"/>
</dbReference>
<proteinExistence type="predicted"/>
<dbReference type="NCBIfam" id="TIGR01509">
    <property type="entry name" value="HAD-SF-IA-v3"/>
    <property type="match status" value="1"/>
</dbReference>
<dbReference type="PANTHER" id="PTHR43611">
    <property type="entry name" value="ALPHA-D-GLUCOSE 1-PHOSPHATE PHOSPHATASE"/>
    <property type="match status" value="1"/>
</dbReference>
<dbReference type="SUPFAM" id="SSF56784">
    <property type="entry name" value="HAD-like"/>
    <property type="match status" value="1"/>
</dbReference>
<organism evidence="1 2">
    <name type="scientific">Ravibacter arvi</name>
    <dbReference type="NCBI Taxonomy" id="2051041"/>
    <lineage>
        <taxon>Bacteria</taxon>
        <taxon>Pseudomonadati</taxon>
        <taxon>Bacteroidota</taxon>
        <taxon>Cytophagia</taxon>
        <taxon>Cytophagales</taxon>
        <taxon>Spirosomataceae</taxon>
        <taxon>Ravibacter</taxon>
    </lineage>
</organism>
<accession>A0ABP8LQZ2</accession>
<comment type="caution">
    <text evidence="1">The sequence shown here is derived from an EMBL/GenBank/DDBJ whole genome shotgun (WGS) entry which is preliminary data.</text>
</comment>
<dbReference type="Proteomes" id="UP001501508">
    <property type="component" value="Unassembled WGS sequence"/>
</dbReference>
<dbReference type="SFLD" id="SFLDG01129">
    <property type="entry name" value="C1.5:_HAD__Beta-PGM__Phosphata"/>
    <property type="match status" value="1"/>
</dbReference>
<dbReference type="PRINTS" id="PR00413">
    <property type="entry name" value="HADHALOGNASE"/>
</dbReference>
<dbReference type="InterPro" id="IPR023198">
    <property type="entry name" value="PGP-like_dom2"/>
</dbReference>
<protein>
    <submittedName>
        <fullName evidence="1">HAD family phosphatase</fullName>
    </submittedName>
</protein>
<dbReference type="PANTHER" id="PTHR43611:SF3">
    <property type="entry name" value="FLAVIN MONONUCLEOTIDE HYDROLASE 1, CHLOROPLATIC"/>
    <property type="match status" value="1"/>
</dbReference>
<reference evidence="2" key="1">
    <citation type="journal article" date="2019" name="Int. J. Syst. Evol. Microbiol.">
        <title>The Global Catalogue of Microorganisms (GCM) 10K type strain sequencing project: providing services to taxonomists for standard genome sequencing and annotation.</title>
        <authorList>
            <consortium name="The Broad Institute Genomics Platform"/>
            <consortium name="The Broad Institute Genome Sequencing Center for Infectious Disease"/>
            <person name="Wu L."/>
            <person name="Ma J."/>
        </authorList>
    </citation>
    <scope>NUCLEOTIDE SEQUENCE [LARGE SCALE GENOMIC DNA]</scope>
    <source>
        <strain evidence="2">JCM 31920</strain>
    </source>
</reference>